<dbReference type="KEGG" id="hsw:Hsw_3209"/>
<reference evidence="1 2" key="1">
    <citation type="submission" date="2014-01" db="EMBL/GenBank/DDBJ databases">
        <title>Complete genome sequence of ionizing-radiation resistance bacterium Hymenobacter swuensis DY53.</title>
        <authorList>
            <person name="Jung J.-H."/>
            <person name="Jeong S.-W."/>
            <person name="Joe M.-H."/>
            <person name="Cho y.-j."/>
            <person name="Kim M.-K."/>
            <person name="Lim S.-Y."/>
        </authorList>
    </citation>
    <scope>NUCLEOTIDE SEQUENCE [LARGE SCALE GENOMIC DNA]</scope>
    <source>
        <strain evidence="1 2">DY53</strain>
    </source>
</reference>
<evidence type="ECO:0000313" key="2">
    <source>
        <dbReference type="Proteomes" id="UP000019423"/>
    </source>
</evidence>
<dbReference type="HOGENOM" id="CLU_3290857_0_0_10"/>
<protein>
    <submittedName>
        <fullName evidence="1">Uncharacterized protein</fullName>
    </submittedName>
</protein>
<proteinExistence type="predicted"/>
<evidence type="ECO:0000313" key="1">
    <source>
        <dbReference type="EMBL" id="AHJ98804.1"/>
    </source>
</evidence>
<sequence>MRSVMTDGLLSLAGYAVTTTAPEPEALTRQWLQKGSWPHF</sequence>
<gene>
    <name evidence="1" type="ORF">Hsw_3209</name>
</gene>
<organism evidence="1 2">
    <name type="scientific">Hymenobacter swuensis DY53</name>
    <dbReference type="NCBI Taxonomy" id="1227739"/>
    <lineage>
        <taxon>Bacteria</taxon>
        <taxon>Pseudomonadati</taxon>
        <taxon>Bacteroidota</taxon>
        <taxon>Cytophagia</taxon>
        <taxon>Cytophagales</taxon>
        <taxon>Hymenobacteraceae</taxon>
        <taxon>Hymenobacter</taxon>
    </lineage>
</organism>
<keyword evidence="2" id="KW-1185">Reference proteome</keyword>
<name>W8F087_9BACT</name>
<dbReference type="AlphaFoldDB" id="W8F087"/>
<dbReference type="EMBL" id="CP007145">
    <property type="protein sequence ID" value="AHJ98804.1"/>
    <property type="molecule type" value="Genomic_DNA"/>
</dbReference>
<dbReference type="Proteomes" id="UP000019423">
    <property type="component" value="Chromosome"/>
</dbReference>
<accession>W8F087</accession>